<evidence type="ECO:0000259" key="3">
    <source>
        <dbReference type="Pfam" id="PF13717"/>
    </source>
</evidence>
<feature type="compositionally biased region" description="Polar residues" evidence="1">
    <location>
        <begin position="141"/>
        <end position="152"/>
    </location>
</feature>
<keyword evidence="2" id="KW-1133">Transmembrane helix</keyword>
<protein>
    <submittedName>
        <fullName evidence="4">Zinc-ribbon domain-containing protein</fullName>
    </submittedName>
</protein>
<evidence type="ECO:0000313" key="4">
    <source>
        <dbReference type="EMBL" id="MDP5308046.1"/>
    </source>
</evidence>
<sequence>MGELRLICPRCGVEYLLPAEAIPPAGREVECTACGRIWHARRDGSGTPPPEPPRPLRIIHEAPAPVPAAAPLSRKLPDSVLDILRDEVEHERRARMAEDEAFGRSGATPVPARGVIGASVEPDWPATTVTGTQDAHAAQLPTAQAPTGQAPGTESPAPAPRPAAVTAQATPVRTITPEPHPSGQMPPVAVAQPAVATAPAPARLDTAGAYRMGLGLAAMLSAACLALYIMAPGLAQTGPAGAALMELRDMVDAGRLWLHGRIGGATAG</sequence>
<dbReference type="Pfam" id="PF13717">
    <property type="entry name" value="Zn_ribbon_4"/>
    <property type="match status" value="1"/>
</dbReference>
<dbReference type="Proteomes" id="UP001224997">
    <property type="component" value="Unassembled WGS sequence"/>
</dbReference>
<proteinExistence type="predicted"/>
<keyword evidence="2" id="KW-0812">Transmembrane</keyword>
<dbReference type="RefSeq" id="WP_305963887.1">
    <property type="nucleotide sequence ID" value="NZ_JAVAMQ010000011.1"/>
</dbReference>
<keyword evidence="5" id="KW-1185">Reference proteome</keyword>
<feature type="region of interest" description="Disordered" evidence="1">
    <location>
        <begin position="141"/>
        <end position="164"/>
    </location>
</feature>
<evidence type="ECO:0000256" key="2">
    <source>
        <dbReference type="SAM" id="Phobius"/>
    </source>
</evidence>
<organism evidence="4 5">
    <name type="scientific">Paracoccus spongiarum</name>
    <dbReference type="NCBI Taxonomy" id="3064387"/>
    <lineage>
        <taxon>Bacteria</taxon>
        <taxon>Pseudomonadati</taxon>
        <taxon>Pseudomonadota</taxon>
        <taxon>Alphaproteobacteria</taxon>
        <taxon>Rhodobacterales</taxon>
        <taxon>Paracoccaceae</taxon>
        <taxon>Paracoccus</taxon>
    </lineage>
</organism>
<gene>
    <name evidence="4" type="ORF">Q5Y72_13205</name>
</gene>
<feature type="domain" description="Zinc finger/thioredoxin putative" evidence="3">
    <location>
        <begin position="6"/>
        <end position="38"/>
    </location>
</feature>
<reference evidence="4 5" key="1">
    <citation type="submission" date="2023-08" db="EMBL/GenBank/DDBJ databases">
        <authorList>
            <person name="Park J.-S."/>
        </authorList>
    </citation>
    <scope>NUCLEOTIDE SEQUENCE [LARGE SCALE GENOMIC DNA]</scope>
    <source>
        <strain evidence="4 5">2205BS29-5</strain>
    </source>
</reference>
<evidence type="ECO:0000256" key="1">
    <source>
        <dbReference type="SAM" id="MobiDB-lite"/>
    </source>
</evidence>
<dbReference type="NCBIfam" id="TIGR02098">
    <property type="entry name" value="MJ0042_CXXC"/>
    <property type="match status" value="1"/>
</dbReference>
<accession>A0ABT9JDZ2</accession>
<comment type="caution">
    <text evidence="4">The sequence shown here is derived from an EMBL/GenBank/DDBJ whole genome shotgun (WGS) entry which is preliminary data.</text>
</comment>
<evidence type="ECO:0000313" key="5">
    <source>
        <dbReference type="Proteomes" id="UP001224997"/>
    </source>
</evidence>
<dbReference type="EMBL" id="JAVAMQ010000011">
    <property type="protein sequence ID" value="MDP5308046.1"/>
    <property type="molecule type" value="Genomic_DNA"/>
</dbReference>
<name>A0ABT9JDZ2_9RHOB</name>
<keyword evidence="2" id="KW-0472">Membrane</keyword>
<dbReference type="InterPro" id="IPR011723">
    <property type="entry name" value="Znf/thioredoxin_put"/>
</dbReference>
<feature type="transmembrane region" description="Helical" evidence="2">
    <location>
        <begin position="213"/>
        <end position="231"/>
    </location>
</feature>